<dbReference type="AlphaFoldDB" id="A0A4R2J0Y1"/>
<organism evidence="1 2">
    <name type="scientific">Kribbella antiqua</name>
    <dbReference type="NCBI Taxonomy" id="2512217"/>
    <lineage>
        <taxon>Bacteria</taxon>
        <taxon>Bacillati</taxon>
        <taxon>Actinomycetota</taxon>
        <taxon>Actinomycetes</taxon>
        <taxon>Propionibacteriales</taxon>
        <taxon>Kribbellaceae</taxon>
        <taxon>Kribbella</taxon>
    </lineage>
</organism>
<reference evidence="1 2" key="1">
    <citation type="journal article" date="2015" name="Stand. Genomic Sci.">
        <title>Genomic Encyclopedia of Bacterial and Archaeal Type Strains, Phase III: the genomes of soil and plant-associated and newly described type strains.</title>
        <authorList>
            <person name="Whitman W.B."/>
            <person name="Woyke T."/>
            <person name="Klenk H.P."/>
            <person name="Zhou Y."/>
            <person name="Lilburn T.G."/>
            <person name="Beck B.J."/>
            <person name="De Vos P."/>
            <person name="Vandamme P."/>
            <person name="Eisen J.A."/>
            <person name="Garrity G."/>
            <person name="Hugenholtz P."/>
            <person name="Kyrpides N.C."/>
        </authorList>
    </citation>
    <scope>NUCLEOTIDE SEQUENCE [LARGE SCALE GENOMIC DNA]</scope>
    <source>
        <strain evidence="1 2">VKM Ac-2541</strain>
    </source>
</reference>
<evidence type="ECO:0000313" key="1">
    <source>
        <dbReference type="EMBL" id="TCO51082.1"/>
    </source>
</evidence>
<name>A0A4R2J0Y1_9ACTN</name>
<dbReference type="Proteomes" id="UP000295573">
    <property type="component" value="Unassembled WGS sequence"/>
</dbReference>
<gene>
    <name evidence="1" type="ORF">EV646_10164</name>
</gene>
<proteinExistence type="predicted"/>
<comment type="caution">
    <text evidence="1">The sequence shown here is derived from an EMBL/GenBank/DDBJ whole genome shotgun (WGS) entry which is preliminary data.</text>
</comment>
<accession>A0A4R2J0Y1</accession>
<dbReference type="EMBL" id="SLWR01000001">
    <property type="protein sequence ID" value="TCO51082.1"/>
    <property type="molecule type" value="Genomic_DNA"/>
</dbReference>
<keyword evidence="2" id="KW-1185">Reference proteome</keyword>
<protein>
    <submittedName>
        <fullName evidence="1">Uncharacterized protein</fullName>
    </submittedName>
</protein>
<sequence>MGKGYIRLGRSIVRRRIKVLGAAAALTIVAPLVLVSGSAASAAVTTATCNGMASPARLDAVSYADRLVRAWGRGDRPATDCYASAATARTLFGQATPGGIHWRRVSAEGAAGTIYVTYHDDARGGNLTIGVQNVGLRESDGWHAAYTARFQEEPRAWGPVAWSDNLVRAWGRGDKTWMSYYATPAVVSSLTHISPTGGPSWRRVAAEGAAGTTYVTYHNDANGHQLVLGISNVGLSQGDAHAAYRIQYR</sequence>
<evidence type="ECO:0000313" key="2">
    <source>
        <dbReference type="Proteomes" id="UP000295573"/>
    </source>
</evidence>